<evidence type="ECO:0000256" key="11">
    <source>
        <dbReference type="ARBA" id="ARBA00022982"/>
    </source>
</evidence>
<evidence type="ECO:0000256" key="3">
    <source>
        <dbReference type="ARBA" id="ARBA00007368"/>
    </source>
</evidence>
<evidence type="ECO:0000256" key="10">
    <source>
        <dbReference type="ARBA" id="ARBA00022764"/>
    </source>
</evidence>
<comment type="similarity">
    <text evidence="3">Belongs to the NapB family.</text>
</comment>
<dbReference type="GO" id="GO:0046872">
    <property type="term" value="F:metal ion binding"/>
    <property type="evidence" value="ECO:0007669"/>
    <property type="project" value="UniProtKB-KW"/>
</dbReference>
<dbReference type="PANTHER" id="PTHR38604:SF1">
    <property type="entry name" value="PERIPLASMIC NITRATE REDUCTASE, ELECTRON TRANSFER SUBUNIT"/>
    <property type="match status" value="1"/>
</dbReference>
<proteinExistence type="inferred from homology"/>
<comment type="subunit">
    <text evidence="4">Component of the periplasmic nitrate reductase NapAB complex composed of NapA and NapB.</text>
</comment>
<comment type="caution">
    <text evidence="15">The sequence shown here is derived from an EMBL/GenBank/DDBJ whole genome shotgun (WGS) entry which is preliminary data.</text>
</comment>
<keyword evidence="8" id="KW-0479">Metal-binding</keyword>
<dbReference type="PANTHER" id="PTHR38604">
    <property type="entry name" value="PERIPLASMIC NITRATE REDUCTASE, ELECTRON TRANSFER SUBUNIT"/>
    <property type="match status" value="1"/>
</dbReference>
<evidence type="ECO:0000256" key="1">
    <source>
        <dbReference type="ARBA" id="ARBA00002599"/>
    </source>
</evidence>
<dbReference type="AlphaFoldDB" id="A0A840MXM5"/>
<dbReference type="Pfam" id="PF03892">
    <property type="entry name" value="NapB"/>
    <property type="match status" value="1"/>
</dbReference>
<dbReference type="SUPFAM" id="SSF48695">
    <property type="entry name" value="Multiheme cytochromes"/>
    <property type="match status" value="1"/>
</dbReference>
<evidence type="ECO:0000313" key="16">
    <source>
        <dbReference type="Proteomes" id="UP000521227"/>
    </source>
</evidence>
<keyword evidence="7" id="KW-0349">Heme</keyword>
<evidence type="ECO:0000256" key="14">
    <source>
        <dbReference type="SAM" id="Phobius"/>
    </source>
</evidence>
<gene>
    <name evidence="15" type="ORF">HNQ36_000895</name>
</gene>
<evidence type="ECO:0000256" key="8">
    <source>
        <dbReference type="ARBA" id="ARBA00022723"/>
    </source>
</evidence>
<keyword evidence="14" id="KW-0812">Transmembrane</keyword>
<keyword evidence="12" id="KW-0408">Iron</keyword>
<keyword evidence="14" id="KW-0472">Membrane</keyword>
<evidence type="ECO:0000256" key="5">
    <source>
        <dbReference type="ARBA" id="ARBA00013773"/>
    </source>
</evidence>
<evidence type="ECO:0000256" key="9">
    <source>
        <dbReference type="ARBA" id="ARBA00022729"/>
    </source>
</evidence>
<dbReference type="InterPro" id="IPR005591">
    <property type="entry name" value="NapB"/>
</dbReference>
<dbReference type="FunFam" id="1.10.1130.10:FF:000001">
    <property type="entry name" value="Periplasmic nitrate reductase, electron transfer subunit"/>
    <property type="match status" value="1"/>
</dbReference>
<dbReference type="GO" id="GO:0042597">
    <property type="term" value="C:periplasmic space"/>
    <property type="evidence" value="ECO:0007669"/>
    <property type="project" value="UniProtKB-SubCell"/>
</dbReference>
<dbReference type="EMBL" id="JACHIJ010000001">
    <property type="protein sequence ID" value="MBB5050947.1"/>
    <property type="molecule type" value="Genomic_DNA"/>
</dbReference>
<keyword evidence="14" id="KW-1133">Transmembrane helix</keyword>
<evidence type="ECO:0000256" key="13">
    <source>
        <dbReference type="ARBA" id="ARBA00031832"/>
    </source>
</evidence>
<comment type="function">
    <text evidence="1">Electron transfer subunit of the periplasmic nitrate reductase complex NapAB. Receives electrons from the membrane-anchored tetraheme c-type NapC protein and transfers these to NapA subunit, thus allowing electron flow between membrane and periplasm. Essential for periplasmic nitrate reduction with nitrate as the terminal electron acceptor.</text>
</comment>
<keyword evidence="10" id="KW-0574">Periplasm</keyword>
<dbReference type="InterPro" id="IPR036280">
    <property type="entry name" value="Multihaem_cyt_sf"/>
</dbReference>
<evidence type="ECO:0000256" key="4">
    <source>
        <dbReference type="ARBA" id="ARBA00011752"/>
    </source>
</evidence>
<organism evidence="15 16">
    <name type="scientific">Afipia massiliensis</name>
    <dbReference type="NCBI Taxonomy" id="211460"/>
    <lineage>
        <taxon>Bacteria</taxon>
        <taxon>Pseudomonadati</taxon>
        <taxon>Pseudomonadota</taxon>
        <taxon>Alphaproteobacteria</taxon>
        <taxon>Hyphomicrobiales</taxon>
        <taxon>Nitrobacteraceae</taxon>
        <taxon>Afipia</taxon>
    </lineage>
</organism>
<feature type="transmembrane region" description="Helical" evidence="14">
    <location>
        <begin position="38"/>
        <end position="61"/>
    </location>
</feature>
<dbReference type="GO" id="GO:0009061">
    <property type="term" value="P:anaerobic respiration"/>
    <property type="evidence" value="ECO:0007669"/>
    <property type="project" value="InterPro"/>
</dbReference>
<keyword evidence="9" id="KW-0732">Signal</keyword>
<protein>
    <recommendedName>
        <fullName evidence="5">Periplasmic nitrate reductase, electron transfer subunit</fullName>
    </recommendedName>
    <alternativeName>
        <fullName evidence="13">Diheme cytochrome c NapB</fullName>
    </alternativeName>
</protein>
<dbReference type="Gene3D" id="1.10.1130.10">
    <property type="entry name" value="Flavocytochrome C3, Chain A"/>
    <property type="match status" value="1"/>
</dbReference>
<evidence type="ECO:0000256" key="6">
    <source>
        <dbReference type="ARBA" id="ARBA00022448"/>
    </source>
</evidence>
<evidence type="ECO:0000256" key="12">
    <source>
        <dbReference type="ARBA" id="ARBA00023004"/>
    </source>
</evidence>
<keyword evidence="11" id="KW-0249">Electron transport</keyword>
<reference evidence="15 16" key="1">
    <citation type="submission" date="2020-08" db="EMBL/GenBank/DDBJ databases">
        <title>Genomic Encyclopedia of Type Strains, Phase IV (KMG-IV): sequencing the most valuable type-strain genomes for metagenomic binning, comparative biology and taxonomic classification.</title>
        <authorList>
            <person name="Goeker M."/>
        </authorList>
    </citation>
    <scope>NUCLEOTIDE SEQUENCE [LARGE SCALE GENOMIC DNA]</scope>
    <source>
        <strain evidence="15 16">DSM 17498</strain>
    </source>
</reference>
<dbReference type="Proteomes" id="UP000521227">
    <property type="component" value="Unassembled WGS sequence"/>
</dbReference>
<sequence length="192" mass="21619">MVRRKPAHQQGDARRYRSDFETNGFQKMRGQDHPDLSGLGRCLLGAVLSGSLILLAGAIYAQNAPRIVPRVTGNASPMNEAPIPPIARPITDDRRVMRNYPEQPPVIPHSIDNYQLTLRTNRCLDCHRRQYTEASGAPMISVTHFMDRDGQVIADVTPRRYFCTACHVQQTDAAPLVQNTFQDMLLVRDPKQ</sequence>
<evidence type="ECO:0000256" key="7">
    <source>
        <dbReference type="ARBA" id="ARBA00022617"/>
    </source>
</evidence>
<name>A0A840MXM5_9BRAD</name>
<comment type="subcellular location">
    <subcellularLocation>
        <location evidence="2">Periplasm</location>
    </subcellularLocation>
</comment>
<keyword evidence="6" id="KW-0813">Transport</keyword>
<evidence type="ECO:0000313" key="15">
    <source>
        <dbReference type="EMBL" id="MBB5050947.1"/>
    </source>
</evidence>
<evidence type="ECO:0000256" key="2">
    <source>
        <dbReference type="ARBA" id="ARBA00004418"/>
    </source>
</evidence>
<accession>A0A840MXM5</accession>